<feature type="chain" id="PRO_5011651319" description="Transferrin-binding protein B C-lobe/N-lobe beta barrel domain-containing protein" evidence="1">
    <location>
        <begin position="33"/>
        <end position="185"/>
    </location>
</feature>
<sequence>MKTKRKNGMKAILKLALLSTFILSVVSCSTEAINTDETTNLTAVAAKAKKPRPIKNTYVGIDRFEGGVLVGADFSGNMSHAGKFTGQTIITSFDFISESQATQTSVDLIVAANGDKIYTSSGVTITFSPESIADGTYSAGTYTGGFDIVGGTGRFDGATGRMDVVGNGEFGAGVARHSAAGSITY</sequence>
<evidence type="ECO:0000313" key="2">
    <source>
        <dbReference type="EMBL" id="SEK54206.1"/>
    </source>
</evidence>
<organism evidence="2 3">
    <name type="scientific">Maribacter orientalis</name>
    <dbReference type="NCBI Taxonomy" id="228957"/>
    <lineage>
        <taxon>Bacteria</taxon>
        <taxon>Pseudomonadati</taxon>
        <taxon>Bacteroidota</taxon>
        <taxon>Flavobacteriia</taxon>
        <taxon>Flavobacteriales</taxon>
        <taxon>Flavobacteriaceae</taxon>
        <taxon>Maribacter</taxon>
    </lineage>
</organism>
<name>A0A1H7HV83_9FLAO</name>
<dbReference type="Proteomes" id="UP000198990">
    <property type="component" value="Unassembled WGS sequence"/>
</dbReference>
<dbReference type="OrthoDB" id="1445626at2"/>
<keyword evidence="3" id="KW-1185">Reference proteome</keyword>
<dbReference type="AlphaFoldDB" id="A0A1H7HV83"/>
<protein>
    <recommendedName>
        <fullName evidence="4">Transferrin-binding protein B C-lobe/N-lobe beta barrel domain-containing protein</fullName>
    </recommendedName>
</protein>
<evidence type="ECO:0000313" key="3">
    <source>
        <dbReference type="Proteomes" id="UP000198990"/>
    </source>
</evidence>
<accession>A0A1H7HV83</accession>
<gene>
    <name evidence="2" type="ORF">SAMN04488008_101675</name>
</gene>
<dbReference type="PROSITE" id="PS51257">
    <property type="entry name" value="PROKAR_LIPOPROTEIN"/>
    <property type="match status" value="1"/>
</dbReference>
<dbReference type="RefSeq" id="WP_091619802.1">
    <property type="nucleotide sequence ID" value="NZ_FNZN01000001.1"/>
</dbReference>
<dbReference type="EMBL" id="FNZN01000001">
    <property type="protein sequence ID" value="SEK54206.1"/>
    <property type="molecule type" value="Genomic_DNA"/>
</dbReference>
<reference evidence="3" key="1">
    <citation type="submission" date="2016-10" db="EMBL/GenBank/DDBJ databases">
        <authorList>
            <person name="Varghese N."/>
            <person name="Submissions S."/>
        </authorList>
    </citation>
    <scope>NUCLEOTIDE SEQUENCE [LARGE SCALE GENOMIC DNA]</scope>
    <source>
        <strain evidence="3">DSM 16471</strain>
    </source>
</reference>
<proteinExistence type="predicted"/>
<evidence type="ECO:0000256" key="1">
    <source>
        <dbReference type="SAM" id="SignalP"/>
    </source>
</evidence>
<feature type="signal peptide" evidence="1">
    <location>
        <begin position="1"/>
        <end position="32"/>
    </location>
</feature>
<keyword evidence="1" id="KW-0732">Signal</keyword>
<evidence type="ECO:0008006" key="4">
    <source>
        <dbReference type="Google" id="ProtNLM"/>
    </source>
</evidence>